<sequence>MFLRFVFLFHQVVCPIDNGVGRHFHVQVNVASFGPRLLLVDTISRFNNCAHDHCVCSSTIPLTKTNNGPNCSINK</sequence>
<dbReference type="EMBL" id="GGEC01057619">
    <property type="protein sequence ID" value="MBX38103.1"/>
    <property type="molecule type" value="Transcribed_RNA"/>
</dbReference>
<reference evidence="1" key="1">
    <citation type="submission" date="2018-02" db="EMBL/GenBank/DDBJ databases">
        <title>Rhizophora mucronata_Transcriptome.</title>
        <authorList>
            <person name="Meera S.P."/>
            <person name="Sreeshan A."/>
            <person name="Augustine A."/>
        </authorList>
    </citation>
    <scope>NUCLEOTIDE SEQUENCE</scope>
    <source>
        <tissue evidence="1">Leaf</tissue>
    </source>
</reference>
<name>A0A2P2N6M4_RHIMU</name>
<organism evidence="1">
    <name type="scientific">Rhizophora mucronata</name>
    <name type="common">Asiatic mangrove</name>
    <dbReference type="NCBI Taxonomy" id="61149"/>
    <lineage>
        <taxon>Eukaryota</taxon>
        <taxon>Viridiplantae</taxon>
        <taxon>Streptophyta</taxon>
        <taxon>Embryophyta</taxon>
        <taxon>Tracheophyta</taxon>
        <taxon>Spermatophyta</taxon>
        <taxon>Magnoliopsida</taxon>
        <taxon>eudicotyledons</taxon>
        <taxon>Gunneridae</taxon>
        <taxon>Pentapetalae</taxon>
        <taxon>rosids</taxon>
        <taxon>fabids</taxon>
        <taxon>Malpighiales</taxon>
        <taxon>Rhizophoraceae</taxon>
        <taxon>Rhizophora</taxon>
    </lineage>
</organism>
<proteinExistence type="predicted"/>
<accession>A0A2P2N6M4</accession>
<protein>
    <submittedName>
        <fullName evidence="1">Uncharacterized protein</fullName>
    </submittedName>
</protein>
<dbReference type="AlphaFoldDB" id="A0A2P2N6M4"/>
<evidence type="ECO:0000313" key="1">
    <source>
        <dbReference type="EMBL" id="MBX38103.1"/>
    </source>
</evidence>